<dbReference type="InterPro" id="IPR050194">
    <property type="entry name" value="Glycosyltransferase_grp1"/>
</dbReference>
<dbReference type="STRING" id="31964.CMS3091"/>
<evidence type="ECO:0000313" key="8">
    <source>
        <dbReference type="Proteomes" id="UP000001318"/>
    </source>
</evidence>
<evidence type="ECO:0000256" key="4">
    <source>
        <dbReference type="SAM" id="MobiDB-lite"/>
    </source>
</evidence>
<dbReference type="PANTHER" id="PTHR45947:SF3">
    <property type="entry name" value="SULFOQUINOVOSYL TRANSFERASE SQD2"/>
    <property type="match status" value="1"/>
</dbReference>
<dbReference type="eggNOG" id="COG0438">
    <property type="taxonomic scope" value="Bacteria"/>
</dbReference>
<dbReference type="InterPro" id="IPR001296">
    <property type="entry name" value="Glyco_trans_1"/>
</dbReference>
<dbReference type="GeneID" id="29472253"/>
<evidence type="ECO:0000256" key="2">
    <source>
        <dbReference type="ARBA" id="ARBA00022676"/>
    </source>
</evidence>
<dbReference type="Gene3D" id="3.40.50.2000">
    <property type="entry name" value="Glycogen Phosphorylase B"/>
    <property type="match status" value="2"/>
</dbReference>
<dbReference type="RefSeq" id="WP_012300298.1">
    <property type="nucleotide sequence ID" value="NC_010407.1"/>
</dbReference>
<evidence type="ECO:0000259" key="5">
    <source>
        <dbReference type="Pfam" id="PF00534"/>
    </source>
</evidence>
<protein>
    <recommendedName>
        <fullName evidence="1">D-inositol 3-phosphate glycosyltransferase</fullName>
    </recommendedName>
</protein>
<gene>
    <name evidence="7" type="ordered locus">CMS3091</name>
</gene>
<dbReference type="InterPro" id="IPR028098">
    <property type="entry name" value="Glyco_trans_4-like_N"/>
</dbReference>
<feature type="domain" description="Glycosyl transferase family 1" evidence="5">
    <location>
        <begin position="209"/>
        <end position="367"/>
    </location>
</feature>
<dbReference type="GO" id="GO:0016757">
    <property type="term" value="F:glycosyltransferase activity"/>
    <property type="evidence" value="ECO:0007669"/>
    <property type="project" value="UniProtKB-KW"/>
</dbReference>
<dbReference type="Pfam" id="PF13579">
    <property type="entry name" value="Glyco_trans_4_4"/>
    <property type="match status" value="1"/>
</dbReference>
<accession>B0RDN0</accession>
<dbReference type="Pfam" id="PF00534">
    <property type="entry name" value="Glycos_transf_1"/>
    <property type="match status" value="1"/>
</dbReference>
<dbReference type="Proteomes" id="UP000001318">
    <property type="component" value="Chromosome"/>
</dbReference>
<evidence type="ECO:0000256" key="1">
    <source>
        <dbReference type="ARBA" id="ARBA00021292"/>
    </source>
</evidence>
<evidence type="ECO:0000259" key="6">
    <source>
        <dbReference type="Pfam" id="PF13579"/>
    </source>
</evidence>
<dbReference type="AlphaFoldDB" id="B0RDN0"/>
<dbReference type="HOGENOM" id="CLU_009583_2_3_11"/>
<proteinExistence type="predicted"/>
<feature type="region of interest" description="Disordered" evidence="4">
    <location>
        <begin position="390"/>
        <end position="420"/>
    </location>
</feature>
<dbReference type="EMBL" id="AM849034">
    <property type="protein sequence ID" value="CAQ03159.1"/>
    <property type="molecule type" value="Genomic_DNA"/>
</dbReference>
<feature type="compositionally biased region" description="Low complexity" evidence="4">
    <location>
        <begin position="406"/>
        <end position="420"/>
    </location>
</feature>
<dbReference type="SUPFAM" id="SSF53756">
    <property type="entry name" value="UDP-Glycosyltransferase/glycogen phosphorylase"/>
    <property type="match status" value="1"/>
</dbReference>
<feature type="domain" description="Glycosyltransferase subfamily 4-like N-terminal" evidence="6">
    <location>
        <begin position="22"/>
        <end position="191"/>
    </location>
</feature>
<keyword evidence="8" id="KW-1185">Reference proteome</keyword>
<sequence length="420" mass="43736">MRIAFVSLHTSPIQTPSTGDAGGLNVYLLELARSLGRQGHEVRLITRATDPADPAVLPVAPGVELLSLRAGPVGPLAKEELPGITDAFADALAALPPADVVHAHYWLSAVAALPVARAWGVPHVLTLHSVSAGKNRRLVAGDTPEPASRLADEGRLVRASDLVVASAASEKRLLVEAYDADPAAVHVVAPGVEEAFLREPSGRDGGGRVRIVLLGRIQPLKGQDVALRAMALLDPATRPLLVIAGGISPGRDAYAASLHALVRSLGLEDDVVFVGALDREATARVLAGAHLALMPSAAETYGLVALEAAACGTPVVASRTEGLVDSVRDGVSGVFVPTRDPADWARAIRDLLADRPALARLSASARAHAARRTWDVAAADVAEEYRALRERLQEPSRERSRGRGAAGAAGRADPAAVARD</sequence>
<feature type="compositionally biased region" description="Basic and acidic residues" evidence="4">
    <location>
        <begin position="390"/>
        <end position="401"/>
    </location>
</feature>
<dbReference type="CAZy" id="GT4">
    <property type="family name" value="Glycosyltransferase Family 4"/>
</dbReference>
<keyword evidence="3 7" id="KW-0808">Transferase</keyword>
<dbReference type="OrthoDB" id="9810929at2"/>
<keyword evidence="2" id="KW-0328">Glycosyltransferase</keyword>
<dbReference type="GO" id="GO:1901137">
    <property type="term" value="P:carbohydrate derivative biosynthetic process"/>
    <property type="evidence" value="ECO:0007669"/>
    <property type="project" value="UniProtKB-ARBA"/>
</dbReference>
<name>B0RDN0_CLASE</name>
<dbReference type="PANTHER" id="PTHR45947">
    <property type="entry name" value="SULFOQUINOVOSYL TRANSFERASE SQD2"/>
    <property type="match status" value="1"/>
</dbReference>
<reference evidence="7 8" key="1">
    <citation type="journal article" date="2008" name="J. Bacteriol.">
        <title>Genome of the actinomycete plant pathogen Clavibacter michiganensis subsp. sepedonicus suggests recent niche adaptation.</title>
        <authorList>
            <person name="Bentley S.D."/>
            <person name="Corton C."/>
            <person name="Brown S.E."/>
            <person name="Barron A."/>
            <person name="Clark L."/>
            <person name="Doggett J."/>
            <person name="Harris B."/>
            <person name="Ormond D."/>
            <person name="Quail M.A."/>
            <person name="May G."/>
            <person name="Francis D."/>
            <person name="Knudson D."/>
            <person name="Parkhill J."/>
            <person name="Ishimaru C.A."/>
        </authorList>
    </citation>
    <scope>NUCLEOTIDE SEQUENCE [LARGE SCALE GENOMIC DNA]</scope>
    <source>
        <strain evidence="8">ATCC 33113 / DSM 20744 / JCM 9667 / LMG 2889 / ICMP 2535 / C-1</strain>
    </source>
</reference>
<evidence type="ECO:0000313" key="7">
    <source>
        <dbReference type="EMBL" id="CAQ03159.1"/>
    </source>
</evidence>
<organism evidence="7 8">
    <name type="scientific">Clavibacter sepedonicus</name>
    <name type="common">Clavibacter michiganensis subsp. sepedonicus</name>
    <dbReference type="NCBI Taxonomy" id="31964"/>
    <lineage>
        <taxon>Bacteria</taxon>
        <taxon>Bacillati</taxon>
        <taxon>Actinomycetota</taxon>
        <taxon>Actinomycetes</taxon>
        <taxon>Micrococcales</taxon>
        <taxon>Microbacteriaceae</taxon>
        <taxon>Clavibacter</taxon>
    </lineage>
</organism>
<evidence type="ECO:0000256" key="3">
    <source>
        <dbReference type="ARBA" id="ARBA00022679"/>
    </source>
</evidence>
<dbReference type="KEGG" id="cms:CMS3091"/>